<name>A0A8X7RMW2_BRACI</name>
<evidence type="ECO:0000313" key="1">
    <source>
        <dbReference type="EMBL" id="KAG2288399.1"/>
    </source>
</evidence>
<protein>
    <submittedName>
        <fullName evidence="1">Uncharacterized protein</fullName>
    </submittedName>
</protein>
<proteinExistence type="predicted"/>
<gene>
    <name evidence="1" type="ORF">Bca52824_048003</name>
</gene>
<dbReference type="Proteomes" id="UP000886595">
    <property type="component" value="Unassembled WGS sequence"/>
</dbReference>
<dbReference type="OrthoDB" id="10564417at2759"/>
<comment type="caution">
    <text evidence="1">The sequence shown here is derived from an EMBL/GenBank/DDBJ whole genome shotgun (WGS) entry which is preliminary data.</text>
</comment>
<accession>A0A8X7RMW2</accession>
<evidence type="ECO:0000313" key="2">
    <source>
        <dbReference type="Proteomes" id="UP000886595"/>
    </source>
</evidence>
<reference evidence="1 2" key="1">
    <citation type="submission" date="2020-02" db="EMBL/GenBank/DDBJ databases">
        <authorList>
            <person name="Ma Q."/>
            <person name="Huang Y."/>
            <person name="Song X."/>
            <person name="Pei D."/>
        </authorList>
    </citation>
    <scope>NUCLEOTIDE SEQUENCE [LARGE SCALE GENOMIC DNA]</scope>
    <source>
        <strain evidence="1">Sxm20200214</strain>
        <tissue evidence="1">Leaf</tissue>
    </source>
</reference>
<dbReference type="AlphaFoldDB" id="A0A8X7RMW2"/>
<keyword evidence="2" id="KW-1185">Reference proteome</keyword>
<sequence length="219" mass="24783">MGQNPGIQRGRILARLRTRGMSRFCKTRRPKLRILMLDSTGPCVFLSTVASSVIPGLYLDFWQRGRLACGNIGCDRRLYRLSSRNPEAGWTLVKEPVAWDLPVYLFDSKSSSSGRLSLIASIGMLHIPPSVDRLLMNFSEEIAEPRGESFFQMVDQGLDEYFQVLDLFEGDLVGFGTLILYFNGRQDLLSGLVTHDLGGMEIFVEAWRLLLLEDQEIYP</sequence>
<organism evidence="1 2">
    <name type="scientific">Brassica carinata</name>
    <name type="common">Ethiopian mustard</name>
    <name type="synonym">Abyssinian cabbage</name>
    <dbReference type="NCBI Taxonomy" id="52824"/>
    <lineage>
        <taxon>Eukaryota</taxon>
        <taxon>Viridiplantae</taxon>
        <taxon>Streptophyta</taxon>
        <taxon>Embryophyta</taxon>
        <taxon>Tracheophyta</taxon>
        <taxon>Spermatophyta</taxon>
        <taxon>Magnoliopsida</taxon>
        <taxon>eudicotyledons</taxon>
        <taxon>Gunneridae</taxon>
        <taxon>Pentapetalae</taxon>
        <taxon>rosids</taxon>
        <taxon>malvids</taxon>
        <taxon>Brassicales</taxon>
        <taxon>Brassicaceae</taxon>
        <taxon>Brassiceae</taxon>
        <taxon>Brassica</taxon>
    </lineage>
</organism>
<dbReference type="EMBL" id="JAAMPC010000010">
    <property type="protein sequence ID" value="KAG2288399.1"/>
    <property type="molecule type" value="Genomic_DNA"/>
</dbReference>